<proteinExistence type="predicted"/>
<evidence type="ECO:0000313" key="1">
    <source>
        <dbReference type="EMBL" id="KZS48467.1"/>
    </source>
</evidence>
<comment type="caution">
    <text evidence="1">The sequence shown here is derived from an EMBL/GenBank/DDBJ whole genome shotgun (WGS) entry which is preliminary data.</text>
</comment>
<dbReference type="OrthoDB" id="1647584at2"/>
<reference evidence="1" key="1">
    <citation type="journal article" date="2016" name="Genome Announc.">
        <title>Draft genomes of two strains of Paenibacillus glucanolyticus with capability to degrade lignocellulose.</title>
        <authorList>
            <person name="Mathews S.L."/>
            <person name="Pawlak J."/>
            <person name="Grunden A.M."/>
        </authorList>
    </citation>
    <scope>NUCLEOTIDE SEQUENCE [LARGE SCALE GENOMIC DNA]</scope>
    <source>
        <strain evidence="1">SLM1</strain>
    </source>
</reference>
<name>A0A163LU31_9BACL</name>
<keyword evidence="2" id="KW-1185">Reference proteome</keyword>
<dbReference type="AlphaFoldDB" id="A0A163LU31"/>
<gene>
    <name evidence="1" type="ORF">AWU65_22285</name>
</gene>
<protein>
    <recommendedName>
        <fullName evidence="3">AraC family transcriptional regulator</fullName>
    </recommendedName>
</protein>
<dbReference type="STRING" id="59843.A3958_21550"/>
<organism evidence="1 2">
    <name type="scientific">Paenibacillus glucanolyticus</name>
    <dbReference type="NCBI Taxonomy" id="59843"/>
    <lineage>
        <taxon>Bacteria</taxon>
        <taxon>Bacillati</taxon>
        <taxon>Bacillota</taxon>
        <taxon>Bacilli</taxon>
        <taxon>Bacillales</taxon>
        <taxon>Paenibacillaceae</taxon>
        <taxon>Paenibacillus</taxon>
    </lineage>
</organism>
<dbReference type="Proteomes" id="UP000076796">
    <property type="component" value="Unassembled WGS sequence"/>
</dbReference>
<dbReference type="EMBL" id="LWMH01000001">
    <property type="protein sequence ID" value="KZS48467.1"/>
    <property type="molecule type" value="Genomic_DNA"/>
</dbReference>
<dbReference type="RefSeq" id="WP_063479358.1">
    <property type="nucleotide sequence ID" value="NZ_CP147845.1"/>
</dbReference>
<evidence type="ECO:0008006" key="3">
    <source>
        <dbReference type="Google" id="ProtNLM"/>
    </source>
</evidence>
<dbReference type="GeneID" id="97555991"/>
<sequence length="169" mass="19184">MAAEVTRVYKEHVPSARLIGKRYGDEDRDAAGSFAGRWAEWFLNGWFEEIGKLGALPESEGSSYGLMRMNGDRFEYWIGMLFPTNTAAPDGYQYEDLAEGDVGVCWLYGNADNGELYGMDPHNLCMAKIAEQGWQQGANAWFFERYHHPRFTTPDEKGNVVLDYGVYVK</sequence>
<accession>A0A163LU31</accession>
<evidence type="ECO:0000313" key="2">
    <source>
        <dbReference type="Proteomes" id="UP000076796"/>
    </source>
</evidence>